<keyword evidence="8 11" id="KW-0456">Lyase</keyword>
<dbReference type="InterPro" id="IPR011060">
    <property type="entry name" value="RibuloseP-bd_barrel"/>
</dbReference>
<keyword evidence="5 11" id="KW-0963">Cytoplasm</keyword>
<evidence type="ECO:0000256" key="3">
    <source>
        <dbReference type="ARBA" id="ARBA00009667"/>
    </source>
</evidence>
<dbReference type="Gene3D" id="3.20.20.70">
    <property type="entry name" value="Aldolase class I"/>
    <property type="match status" value="1"/>
</dbReference>
<sequence length="258" mass="27600">MLAARVIPCLDVNQGRVVKGTNFVNLRDAGDPVEVAARYEAEGADELVFLDITASHEARAITLDMVRRTAERVFMPFTVGGGIRTLADAKALITAGAEKVSINSAAVKTPELVSEVSRWFGSCATVVNIDPKRIVGEDGRERWEVHINGGRLPTGLEAVEWAQRVEELGAGEIVLTSMDCDGTKDGYDLEITRAVSEAVTIPVVASGGAGKPEHLADAILEGKADAALAASIFHFGEYTIEETKQVMAERGIPVRMLV</sequence>
<dbReference type="CDD" id="cd04731">
    <property type="entry name" value="HisF"/>
    <property type="match status" value="1"/>
</dbReference>
<gene>
    <name evidence="11 13" type="primary">hisF</name>
    <name evidence="13" type="ORF">Pan181_11490</name>
</gene>
<evidence type="ECO:0000313" key="13">
    <source>
        <dbReference type="EMBL" id="QDU54964.1"/>
    </source>
</evidence>
<dbReference type="InterPro" id="IPR050064">
    <property type="entry name" value="IGPS_HisA/HisF"/>
</dbReference>
<dbReference type="Pfam" id="PF00977">
    <property type="entry name" value="His_biosynth"/>
    <property type="match status" value="1"/>
</dbReference>
<dbReference type="AlphaFoldDB" id="A0A518AJW4"/>
<keyword evidence="7 11" id="KW-0368">Histidine biosynthesis</keyword>
<dbReference type="PANTHER" id="PTHR21235">
    <property type="entry name" value="IMIDAZOLE GLYCEROL PHOSPHATE SYNTHASE SUBUNIT HISF/H IGP SYNTHASE SUBUNIT HISF/H"/>
    <property type="match status" value="1"/>
</dbReference>
<evidence type="ECO:0000256" key="4">
    <source>
        <dbReference type="ARBA" id="ARBA00011152"/>
    </source>
</evidence>
<dbReference type="Proteomes" id="UP000315750">
    <property type="component" value="Chromosome"/>
</dbReference>
<dbReference type="GO" id="GO:0000107">
    <property type="term" value="F:imidazoleglycerol-phosphate synthase activity"/>
    <property type="evidence" value="ECO:0007669"/>
    <property type="project" value="UniProtKB-UniRule"/>
</dbReference>
<evidence type="ECO:0000256" key="1">
    <source>
        <dbReference type="ARBA" id="ARBA00004496"/>
    </source>
</evidence>
<dbReference type="GO" id="GO:0000105">
    <property type="term" value="P:L-histidine biosynthetic process"/>
    <property type="evidence" value="ECO:0007669"/>
    <property type="project" value="UniProtKB-UniRule"/>
</dbReference>
<dbReference type="NCBIfam" id="TIGR00735">
    <property type="entry name" value="hisF"/>
    <property type="match status" value="1"/>
</dbReference>
<evidence type="ECO:0000256" key="6">
    <source>
        <dbReference type="ARBA" id="ARBA00022605"/>
    </source>
</evidence>
<comment type="similarity">
    <text evidence="3 11 12">Belongs to the HisA/HisF family.</text>
</comment>
<keyword evidence="14" id="KW-1185">Reference proteome</keyword>
<dbReference type="PANTHER" id="PTHR21235:SF2">
    <property type="entry name" value="IMIDAZOLE GLYCEROL PHOSPHATE SYNTHASE HISHF"/>
    <property type="match status" value="1"/>
</dbReference>
<comment type="subunit">
    <text evidence="4 11">Heterodimer of HisH and HisF.</text>
</comment>
<comment type="subcellular location">
    <subcellularLocation>
        <location evidence="1 11">Cytoplasm</location>
    </subcellularLocation>
</comment>
<evidence type="ECO:0000256" key="7">
    <source>
        <dbReference type="ARBA" id="ARBA00023102"/>
    </source>
</evidence>
<dbReference type="RefSeq" id="WP_145245885.1">
    <property type="nucleotide sequence ID" value="NZ_CP036278.1"/>
</dbReference>
<accession>A0A518AJW4</accession>
<dbReference type="OrthoDB" id="9781903at2"/>
<evidence type="ECO:0000313" key="14">
    <source>
        <dbReference type="Proteomes" id="UP000315750"/>
    </source>
</evidence>
<comment type="catalytic activity">
    <reaction evidence="10 11">
        <text>5-[(5-phospho-1-deoxy-D-ribulos-1-ylimino)methylamino]-1-(5-phospho-beta-D-ribosyl)imidazole-4-carboxamide + L-glutamine = D-erythro-1-(imidazol-4-yl)glycerol 3-phosphate + 5-amino-1-(5-phospho-beta-D-ribosyl)imidazole-4-carboxamide + L-glutamate + H(+)</text>
        <dbReference type="Rhea" id="RHEA:24793"/>
        <dbReference type="ChEBI" id="CHEBI:15378"/>
        <dbReference type="ChEBI" id="CHEBI:29985"/>
        <dbReference type="ChEBI" id="CHEBI:58278"/>
        <dbReference type="ChEBI" id="CHEBI:58359"/>
        <dbReference type="ChEBI" id="CHEBI:58475"/>
        <dbReference type="ChEBI" id="CHEBI:58525"/>
        <dbReference type="EC" id="4.3.2.10"/>
    </reaction>
</comment>
<dbReference type="InterPro" id="IPR006062">
    <property type="entry name" value="His_biosynth"/>
</dbReference>
<organism evidence="13 14">
    <name type="scientific">Aeoliella mucimassa</name>
    <dbReference type="NCBI Taxonomy" id="2527972"/>
    <lineage>
        <taxon>Bacteria</taxon>
        <taxon>Pseudomonadati</taxon>
        <taxon>Planctomycetota</taxon>
        <taxon>Planctomycetia</taxon>
        <taxon>Pirellulales</taxon>
        <taxon>Lacipirellulaceae</taxon>
        <taxon>Aeoliella</taxon>
    </lineage>
</organism>
<evidence type="ECO:0000256" key="2">
    <source>
        <dbReference type="ARBA" id="ARBA00005091"/>
    </source>
</evidence>
<comment type="function">
    <text evidence="9 11">IGPS catalyzes the conversion of PRFAR and glutamine to IGP, AICAR and glutamate. The HisF subunit catalyzes the cyclization activity that produces IGP and AICAR from PRFAR using the ammonia provided by the HisH subunit.</text>
</comment>
<reference evidence="13 14" key="1">
    <citation type="submission" date="2019-02" db="EMBL/GenBank/DDBJ databases">
        <title>Deep-cultivation of Planctomycetes and their phenomic and genomic characterization uncovers novel biology.</title>
        <authorList>
            <person name="Wiegand S."/>
            <person name="Jogler M."/>
            <person name="Boedeker C."/>
            <person name="Pinto D."/>
            <person name="Vollmers J."/>
            <person name="Rivas-Marin E."/>
            <person name="Kohn T."/>
            <person name="Peeters S.H."/>
            <person name="Heuer A."/>
            <person name="Rast P."/>
            <person name="Oberbeckmann S."/>
            <person name="Bunk B."/>
            <person name="Jeske O."/>
            <person name="Meyerdierks A."/>
            <person name="Storesund J.E."/>
            <person name="Kallscheuer N."/>
            <person name="Luecker S."/>
            <person name="Lage O.M."/>
            <person name="Pohl T."/>
            <person name="Merkel B.J."/>
            <person name="Hornburger P."/>
            <person name="Mueller R.-W."/>
            <person name="Bruemmer F."/>
            <person name="Labrenz M."/>
            <person name="Spormann A.M."/>
            <person name="Op den Camp H."/>
            <person name="Overmann J."/>
            <person name="Amann R."/>
            <person name="Jetten M.S.M."/>
            <person name="Mascher T."/>
            <person name="Medema M.H."/>
            <person name="Devos D.P."/>
            <person name="Kaster A.-K."/>
            <person name="Ovreas L."/>
            <person name="Rohde M."/>
            <person name="Galperin M.Y."/>
            <person name="Jogler C."/>
        </authorList>
    </citation>
    <scope>NUCLEOTIDE SEQUENCE [LARGE SCALE GENOMIC DNA]</scope>
    <source>
        <strain evidence="13 14">Pan181</strain>
    </source>
</reference>
<dbReference type="GO" id="GO:0005737">
    <property type="term" value="C:cytoplasm"/>
    <property type="evidence" value="ECO:0007669"/>
    <property type="project" value="UniProtKB-SubCell"/>
</dbReference>
<dbReference type="GO" id="GO:0016829">
    <property type="term" value="F:lyase activity"/>
    <property type="evidence" value="ECO:0007669"/>
    <property type="project" value="UniProtKB-KW"/>
</dbReference>
<dbReference type="EMBL" id="CP036278">
    <property type="protein sequence ID" value="QDU54964.1"/>
    <property type="molecule type" value="Genomic_DNA"/>
</dbReference>
<protein>
    <recommendedName>
        <fullName evidence="11">Imidazole glycerol phosphate synthase subunit HisF</fullName>
        <ecNumber evidence="11">4.3.2.10</ecNumber>
    </recommendedName>
    <alternativeName>
        <fullName evidence="11">IGP synthase cyclase subunit</fullName>
    </alternativeName>
    <alternativeName>
        <fullName evidence="11">IGP synthase subunit HisF</fullName>
    </alternativeName>
    <alternativeName>
        <fullName evidence="11">ImGP synthase subunit HisF</fullName>
        <shortName evidence="11">IGPS subunit HisF</shortName>
    </alternativeName>
</protein>
<dbReference type="UniPathway" id="UPA00031">
    <property type="reaction ID" value="UER00010"/>
</dbReference>
<dbReference type="EC" id="4.3.2.10" evidence="11"/>
<evidence type="ECO:0000256" key="5">
    <source>
        <dbReference type="ARBA" id="ARBA00022490"/>
    </source>
</evidence>
<evidence type="ECO:0000256" key="12">
    <source>
        <dbReference type="RuleBase" id="RU003657"/>
    </source>
</evidence>
<evidence type="ECO:0000256" key="8">
    <source>
        <dbReference type="ARBA" id="ARBA00023239"/>
    </source>
</evidence>
<proteinExistence type="inferred from homology"/>
<dbReference type="FunFam" id="3.20.20.70:FF:000006">
    <property type="entry name" value="Imidazole glycerol phosphate synthase subunit HisF"/>
    <property type="match status" value="1"/>
</dbReference>
<dbReference type="KEGG" id="amuc:Pan181_11490"/>
<dbReference type="InterPro" id="IPR004651">
    <property type="entry name" value="HisF"/>
</dbReference>
<dbReference type="SUPFAM" id="SSF51366">
    <property type="entry name" value="Ribulose-phoshate binding barrel"/>
    <property type="match status" value="1"/>
</dbReference>
<feature type="active site" evidence="11">
    <location>
        <position position="11"/>
    </location>
</feature>
<keyword evidence="6 11" id="KW-0028">Amino-acid biosynthesis</keyword>
<evidence type="ECO:0000256" key="10">
    <source>
        <dbReference type="ARBA" id="ARBA00047838"/>
    </source>
</evidence>
<comment type="pathway">
    <text evidence="2 11">Amino-acid biosynthesis; L-histidine biosynthesis; L-histidine from 5-phospho-alpha-D-ribose 1-diphosphate: step 5/9.</text>
</comment>
<evidence type="ECO:0000256" key="11">
    <source>
        <dbReference type="HAMAP-Rule" id="MF_01013"/>
    </source>
</evidence>
<name>A0A518AJW4_9BACT</name>
<dbReference type="HAMAP" id="MF_01013">
    <property type="entry name" value="HisF"/>
    <property type="match status" value="1"/>
</dbReference>
<dbReference type="InterPro" id="IPR013785">
    <property type="entry name" value="Aldolase_TIM"/>
</dbReference>
<feature type="active site" evidence="11">
    <location>
        <position position="130"/>
    </location>
</feature>
<evidence type="ECO:0000256" key="9">
    <source>
        <dbReference type="ARBA" id="ARBA00025475"/>
    </source>
</evidence>